<feature type="transmembrane region" description="Helical" evidence="1">
    <location>
        <begin position="31"/>
        <end position="49"/>
    </location>
</feature>
<keyword evidence="3" id="KW-1185">Reference proteome</keyword>
<dbReference type="Pfam" id="PF03862">
    <property type="entry name" value="SpoVAC_SpoVAEB"/>
    <property type="match status" value="1"/>
</dbReference>
<sequence>MDMANRTETEAQAYRDYVKKKTPVHCLPLNMAKAFFTGGVICTLGEFILNYGERLGLDKDVSGGWCCVLLIFLSVLLTGLNLYGRIAKWGGAGALVPITGFANSVAAPAIEYKKEGQVMGIGCKIFTIAGPVILYGIFTSSLLGLAWWIAEEMGVIQ</sequence>
<gene>
    <name evidence="2" type="ORF">H7U36_02030</name>
</gene>
<keyword evidence="1" id="KW-0472">Membrane</keyword>
<name>A0ABS2E5K4_9FIRM</name>
<dbReference type="RefSeq" id="WP_033125684.1">
    <property type="nucleotide sequence ID" value="NZ_JACLYY010000002.1"/>
</dbReference>
<protein>
    <submittedName>
        <fullName evidence="2">SpoVA/SpoVAEb family sporulation membrane protein</fullName>
    </submittedName>
</protein>
<dbReference type="Proteomes" id="UP000716906">
    <property type="component" value="Unassembled WGS sequence"/>
</dbReference>
<accession>A0ABS2E5K4</accession>
<dbReference type="PANTHER" id="PTHR38450">
    <property type="entry name" value="STAGE V SPORULATION PROTEIN AC-RELATED"/>
    <property type="match status" value="1"/>
</dbReference>
<keyword evidence="1" id="KW-0812">Transmembrane</keyword>
<feature type="transmembrane region" description="Helical" evidence="1">
    <location>
        <begin position="122"/>
        <end position="150"/>
    </location>
</feature>
<feature type="transmembrane region" description="Helical" evidence="1">
    <location>
        <begin position="61"/>
        <end position="83"/>
    </location>
</feature>
<dbReference type="EMBL" id="JACLYY010000002">
    <property type="protein sequence ID" value="MBM6736891.1"/>
    <property type="molecule type" value="Genomic_DNA"/>
</dbReference>
<feature type="transmembrane region" description="Helical" evidence="1">
    <location>
        <begin position="89"/>
        <end position="110"/>
    </location>
</feature>
<evidence type="ECO:0000256" key="1">
    <source>
        <dbReference type="SAM" id="Phobius"/>
    </source>
</evidence>
<evidence type="ECO:0000313" key="3">
    <source>
        <dbReference type="Proteomes" id="UP000716906"/>
    </source>
</evidence>
<comment type="caution">
    <text evidence="2">The sequence shown here is derived from an EMBL/GenBank/DDBJ whole genome shotgun (WGS) entry which is preliminary data.</text>
</comment>
<dbReference type="InterPro" id="IPR005562">
    <property type="entry name" value="SpoVA"/>
</dbReference>
<organism evidence="2 3">
    <name type="scientific">Faecalicatena fissicatena</name>
    <dbReference type="NCBI Taxonomy" id="290055"/>
    <lineage>
        <taxon>Bacteria</taxon>
        <taxon>Bacillati</taxon>
        <taxon>Bacillota</taxon>
        <taxon>Clostridia</taxon>
        <taxon>Lachnospirales</taxon>
        <taxon>Lachnospiraceae</taxon>
        <taxon>Faecalicatena</taxon>
    </lineage>
</organism>
<reference evidence="2 3" key="1">
    <citation type="journal article" date="2021" name="Sci. Rep.">
        <title>The distribution of antibiotic resistance genes in chicken gut microbiota commensals.</title>
        <authorList>
            <person name="Juricova H."/>
            <person name="Matiasovicova J."/>
            <person name="Kubasova T."/>
            <person name="Cejkova D."/>
            <person name="Rychlik I."/>
        </authorList>
    </citation>
    <scope>NUCLEOTIDE SEQUENCE [LARGE SCALE GENOMIC DNA]</scope>
    <source>
        <strain evidence="2 3">An773</strain>
    </source>
</reference>
<proteinExistence type="predicted"/>
<evidence type="ECO:0000313" key="2">
    <source>
        <dbReference type="EMBL" id="MBM6736891.1"/>
    </source>
</evidence>
<keyword evidence="1" id="KW-1133">Transmembrane helix</keyword>
<dbReference type="PANTHER" id="PTHR38450:SF1">
    <property type="entry name" value="STAGE V SPORULATION PROTEIN AC"/>
    <property type="match status" value="1"/>
</dbReference>